<dbReference type="GO" id="GO:0006298">
    <property type="term" value="P:mismatch repair"/>
    <property type="evidence" value="ECO:0007669"/>
    <property type="project" value="TreeGrafter"/>
</dbReference>
<evidence type="ECO:0000256" key="4">
    <source>
        <dbReference type="ARBA" id="ARBA00023125"/>
    </source>
</evidence>
<feature type="domain" description="Proliferating cell nuclear antigen PCNA C-terminal" evidence="10">
    <location>
        <begin position="127"/>
        <end position="254"/>
    </location>
</feature>
<dbReference type="CDD" id="cd00577">
    <property type="entry name" value="PCNA"/>
    <property type="match status" value="1"/>
</dbReference>
<dbReference type="EMBL" id="CAJNRD030001124">
    <property type="protein sequence ID" value="CAG5107735.1"/>
    <property type="molecule type" value="Genomic_DNA"/>
</dbReference>
<keyword evidence="5 7" id="KW-0539">Nucleus</keyword>
<name>A0A8J2HPC7_COTCN</name>
<comment type="caution">
    <text evidence="11">The sequence shown here is derived from an EMBL/GenBank/DDBJ whole genome shotgun (WGS) entry which is preliminary data.</text>
</comment>
<dbReference type="FunFam" id="3.10.150.10:FF:000006">
    <property type="entry name" value="Proliferating cell nuclear antigen"/>
    <property type="match status" value="1"/>
</dbReference>
<dbReference type="PANTHER" id="PTHR11352">
    <property type="entry name" value="PROLIFERATING CELL NUCLEAR ANTIGEN"/>
    <property type="match status" value="1"/>
</dbReference>
<reference evidence="11" key="1">
    <citation type="submission" date="2021-04" db="EMBL/GenBank/DDBJ databases">
        <authorList>
            <person name="Chebbi M.A.C M."/>
        </authorList>
    </citation>
    <scope>NUCLEOTIDE SEQUENCE</scope>
</reference>
<evidence type="ECO:0000256" key="8">
    <source>
        <dbReference type="RuleBase" id="RU003671"/>
    </source>
</evidence>
<keyword evidence="12" id="KW-1185">Reference proteome</keyword>
<dbReference type="Pfam" id="PF00705">
    <property type="entry name" value="PCNA_N"/>
    <property type="match status" value="1"/>
</dbReference>
<dbReference type="InterPro" id="IPR022659">
    <property type="entry name" value="Pr_cel_nuc_antig_CS"/>
</dbReference>
<evidence type="ECO:0000256" key="2">
    <source>
        <dbReference type="ARBA" id="ARBA00010462"/>
    </source>
</evidence>
<dbReference type="GO" id="GO:0043626">
    <property type="term" value="C:PCNA complex"/>
    <property type="evidence" value="ECO:0007669"/>
    <property type="project" value="TreeGrafter"/>
</dbReference>
<evidence type="ECO:0000256" key="5">
    <source>
        <dbReference type="ARBA" id="ARBA00023242"/>
    </source>
</evidence>
<dbReference type="InterPro" id="IPR022649">
    <property type="entry name" value="Pr_cel_nuc_antig_C"/>
</dbReference>
<comment type="subunit">
    <text evidence="6">Homotrimer. Forms a complex with activator 1 heteropentamer in the presence of ATP.</text>
</comment>
<dbReference type="AlphaFoldDB" id="A0A8J2HPC7"/>
<feature type="domain" description="Proliferating cell nuclear antigen PCNA N-terminal" evidence="9">
    <location>
        <begin position="1"/>
        <end position="124"/>
    </location>
</feature>
<dbReference type="NCBIfam" id="TIGR00590">
    <property type="entry name" value="pcna"/>
    <property type="match status" value="1"/>
</dbReference>
<dbReference type="HAMAP" id="MF_00317">
    <property type="entry name" value="DNApol_clamp_arch"/>
    <property type="match status" value="1"/>
</dbReference>
<evidence type="ECO:0000256" key="7">
    <source>
        <dbReference type="RuleBase" id="RU000641"/>
    </source>
</evidence>
<proteinExistence type="inferred from homology"/>
<dbReference type="PRINTS" id="PR00339">
    <property type="entry name" value="PCNACYCLIN"/>
</dbReference>
<dbReference type="GO" id="GO:0006275">
    <property type="term" value="P:regulation of DNA replication"/>
    <property type="evidence" value="ECO:0007669"/>
    <property type="project" value="InterPro"/>
</dbReference>
<keyword evidence="3 8" id="KW-0235">DNA replication</keyword>
<evidence type="ECO:0000313" key="12">
    <source>
        <dbReference type="Proteomes" id="UP000786811"/>
    </source>
</evidence>
<organism evidence="11 12">
    <name type="scientific">Cotesia congregata</name>
    <name type="common">Parasitoid wasp</name>
    <name type="synonym">Apanteles congregatus</name>
    <dbReference type="NCBI Taxonomy" id="51543"/>
    <lineage>
        <taxon>Eukaryota</taxon>
        <taxon>Metazoa</taxon>
        <taxon>Ecdysozoa</taxon>
        <taxon>Arthropoda</taxon>
        <taxon>Hexapoda</taxon>
        <taxon>Insecta</taxon>
        <taxon>Pterygota</taxon>
        <taxon>Neoptera</taxon>
        <taxon>Endopterygota</taxon>
        <taxon>Hymenoptera</taxon>
        <taxon>Apocrita</taxon>
        <taxon>Ichneumonoidea</taxon>
        <taxon>Braconidae</taxon>
        <taxon>Microgastrinae</taxon>
        <taxon>Cotesia</taxon>
    </lineage>
</organism>
<dbReference type="InterPro" id="IPR000730">
    <property type="entry name" value="Pr_cel_nuc_antig"/>
</dbReference>
<dbReference type="FunFam" id="3.10.150.10:FF:000008">
    <property type="entry name" value="Proliferating cell nuclear antigen"/>
    <property type="match status" value="1"/>
</dbReference>
<comment type="function">
    <text evidence="7">This protein is an auxiliary protein of DNA polymerase delta and is involved in the control of eukaryotic DNA replication by increasing the polymerase's processivity during elongation of the leading strand.</text>
</comment>
<dbReference type="Pfam" id="PF02747">
    <property type="entry name" value="PCNA_C"/>
    <property type="match status" value="1"/>
</dbReference>
<dbReference type="InterPro" id="IPR022648">
    <property type="entry name" value="Pr_cel_nuc_antig_N"/>
</dbReference>
<evidence type="ECO:0000256" key="3">
    <source>
        <dbReference type="ARBA" id="ARBA00022705"/>
    </source>
</evidence>
<comment type="subcellular location">
    <subcellularLocation>
        <location evidence="1 7">Nucleus</location>
    </subcellularLocation>
</comment>
<dbReference type="GO" id="GO:0019985">
    <property type="term" value="P:translesion synthesis"/>
    <property type="evidence" value="ECO:0007669"/>
    <property type="project" value="TreeGrafter"/>
</dbReference>
<gene>
    <name evidence="11" type="ORF">HICCMSTLAB_LOCUS12892</name>
</gene>
<dbReference type="GO" id="GO:0030337">
    <property type="term" value="F:DNA polymerase processivity factor activity"/>
    <property type="evidence" value="ECO:0007669"/>
    <property type="project" value="InterPro"/>
</dbReference>
<dbReference type="GO" id="GO:0003677">
    <property type="term" value="F:DNA binding"/>
    <property type="evidence" value="ECO:0007669"/>
    <property type="project" value="UniProtKB-KW"/>
</dbReference>
<evidence type="ECO:0000259" key="9">
    <source>
        <dbReference type="Pfam" id="PF00705"/>
    </source>
</evidence>
<dbReference type="OrthoDB" id="534348at2759"/>
<sequence>MFEARLVQSAILKKVLDAVKDLLSEATFECSDSGIQVQAMDNAHVSLVSLNLRSDGFDKYRCDRNLSMGMSIPTMAKVLKGAGTEDTVTLRAADNPDTITFIFEPSGKEKLAEYEVKLINMDQEHLGIPETFYSCVVKMPSAEFAKIVRDLSQFGETVAIACSKEGIKFSAAGDYGSANVKLAQTADDSNEEEAVVIEMQETVKQSFACRYLNSFVKATPLCSQVVLSLSADVPLVVEYKIGDIGHIRYYLAPKIDEEEENS</sequence>
<dbReference type="SUPFAM" id="SSF55979">
    <property type="entry name" value="DNA clamp"/>
    <property type="match status" value="2"/>
</dbReference>
<evidence type="ECO:0000256" key="6">
    <source>
        <dbReference type="ARBA" id="ARBA00062326"/>
    </source>
</evidence>
<dbReference type="InterPro" id="IPR046938">
    <property type="entry name" value="DNA_clamp_sf"/>
</dbReference>
<comment type="similarity">
    <text evidence="2 8">Belongs to the PCNA family.</text>
</comment>
<dbReference type="FunFam" id="3.70.10.10:FF:000001">
    <property type="entry name" value="Proliferating cell nuclear antigen"/>
    <property type="match status" value="1"/>
</dbReference>
<dbReference type="GO" id="GO:0042542">
    <property type="term" value="P:response to hydrogen peroxide"/>
    <property type="evidence" value="ECO:0007669"/>
    <property type="project" value="UniProtKB-ARBA"/>
</dbReference>
<dbReference type="PANTHER" id="PTHR11352:SF0">
    <property type="entry name" value="PROLIFERATING CELL NUCLEAR ANTIGEN"/>
    <property type="match status" value="1"/>
</dbReference>
<dbReference type="GO" id="GO:0072702">
    <property type="term" value="P:response to methyl methanesulfonate"/>
    <property type="evidence" value="ECO:0007669"/>
    <property type="project" value="UniProtKB-ARBA"/>
</dbReference>
<dbReference type="Proteomes" id="UP000786811">
    <property type="component" value="Unassembled WGS sequence"/>
</dbReference>
<accession>A0A8J2HPC7</accession>
<protein>
    <recommendedName>
        <fullName evidence="7">DNA sliding clamp PCNA</fullName>
    </recommendedName>
</protein>
<evidence type="ECO:0000256" key="1">
    <source>
        <dbReference type="ARBA" id="ARBA00004123"/>
    </source>
</evidence>
<keyword evidence="4 8" id="KW-0238">DNA-binding</keyword>
<dbReference type="GO" id="GO:0003682">
    <property type="term" value="F:chromatin binding"/>
    <property type="evidence" value="ECO:0007669"/>
    <property type="project" value="UniProtKB-ARBA"/>
</dbReference>
<dbReference type="PROSITE" id="PS01251">
    <property type="entry name" value="PCNA_1"/>
    <property type="match status" value="1"/>
</dbReference>
<evidence type="ECO:0000259" key="10">
    <source>
        <dbReference type="Pfam" id="PF02747"/>
    </source>
</evidence>
<evidence type="ECO:0000313" key="11">
    <source>
        <dbReference type="EMBL" id="CAG5107735.1"/>
    </source>
</evidence>
<dbReference type="GO" id="GO:0006272">
    <property type="term" value="P:leading strand elongation"/>
    <property type="evidence" value="ECO:0007669"/>
    <property type="project" value="TreeGrafter"/>
</dbReference>
<dbReference type="Gene3D" id="3.70.10.10">
    <property type="match status" value="1"/>
</dbReference>